<evidence type="ECO:0000313" key="2">
    <source>
        <dbReference type="EMBL" id="KAK3785634.1"/>
    </source>
</evidence>
<dbReference type="InterPro" id="IPR036397">
    <property type="entry name" value="RNaseH_sf"/>
</dbReference>
<dbReference type="InterPro" id="IPR012337">
    <property type="entry name" value="RNaseH-like_sf"/>
</dbReference>
<protein>
    <recommendedName>
        <fullName evidence="4">Integrase catalytic domain-containing protein</fullName>
    </recommendedName>
</protein>
<name>A0AAE0YUH0_9GAST</name>
<organism evidence="1 3">
    <name type="scientific">Elysia crispata</name>
    <name type="common">lettuce slug</name>
    <dbReference type="NCBI Taxonomy" id="231223"/>
    <lineage>
        <taxon>Eukaryota</taxon>
        <taxon>Metazoa</taxon>
        <taxon>Spiralia</taxon>
        <taxon>Lophotrochozoa</taxon>
        <taxon>Mollusca</taxon>
        <taxon>Gastropoda</taxon>
        <taxon>Heterobranchia</taxon>
        <taxon>Euthyneura</taxon>
        <taxon>Panpulmonata</taxon>
        <taxon>Sacoglossa</taxon>
        <taxon>Placobranchoidea</taxon>
        <taxon>Plakobranchidae</taxon>
        <taxon>Elysia</taxon>
    </lineage>
</organism>
<dbReference type="Gene3D" id="3.30.420.10">
    <property type="entry name" value="Ribonuclease H-like superfamily/Ribonuclease H"/>
    <property type="match status" value="1"/>
</dbReference>
<sequence length="72" mass="8399">MVERFNGTLKNMLHKLTADKPHTWDKLIPAESFPFREIPNSTTGYRPFTLMYGRQKEFPSDVMLDAKLTPNQ</sequence>
<reference evidence="1" key="1">
    <citation type="journal article" date="2023" name="G3 (Bethesda)">
        <title>A reference genome for the long-term kleptoplast-retaining sea slug Elysia crispata morphotype clarki.</title>
        <authorList>
            <person name="Eastman K.E."/>
            <person name="Pendleton A.L."/>
            <person name="Shaikh M.A."/>
            <person name="Suttiyut T."/>
            <person name="Ogas R."/>
            <person name="Tomko P."/>
            <person name="Gavelis G."/>
            <person name="Widhalm J.R."/>
            <person name="Wisecaver J.H."/>
        </authorList>
    </citation>
    <scope>NUCLEOTIDE SEQUENCE</scope>
    <source>
        <strain evidence="1">ECLA1</strain>
    </source>
</reference>
<proteinExistence type="predicted"/>
<dbReference type="EMBL" id="JAWDGP010002096">
    <property type="protein sequence ID" value="KAK3785634.1"/>
    <property type="molecule type" value="Genomic_DNA"/>
</dbReference>
<dbReference type="GO" id="GO:0003676">
    <property type="term" value="F:nucleic acid binding"/>
    <property type="evidence" value="ECO:0007669"/>
    <property type="project" value="InterPro"/>
</dbReference>
<gene>
    <name evidence="2" type="ORF">RRG08_051143</name>
    <name evidence="1" type="ORF">RRG08_063128</name>
</gene>
<evidence type="ECO:0000313" key="1">
    <source>
        <dbReference type="EMBL" id="KAK3756462.1"/>
    </source>
</evidence>
<dbReference type="AlphaFoldDB" id="A0AAE0YUH0"/>
<dbReference type="Proteomes" id="UP001283361">
    <property type="component" value="Unassembled WGS sequence"/>
</dbReference>
<evidence type="ECO:0000313" key="3">
    <source>
        <dbReference type="Proteomes" id="UP001283361"/>
    </source>
</evidence>
<comment type="caution">
    <text evidence="1">The sequence shown here is derived from an EMBL/GenBank/DDBJ whole genome shotgun (WGS) entry which is preliminary data.</text>
</comment>
<accession>A0AAE0YUH0</accession>
<evidence type="ECO:0008006" key="4">
    <source>
        <dbReference type="Google" id="ProtNLM"/>
    </source>
</evidence>
<dbReference type="SUPFAM" id="SSF53098">
    <property type="entry name" value="Ribonuclease H-like"/>
    <property type="match status" value="1"/>
</dbReference>
<keyword evidence="3" id="KW-1185">Reference proteome</keyword>
<dbReference type="EMBL" id="JAWDGP010005511">
    <property type="protein sequence ID" value="KAK3756462.1"/>
    <property type="molecule type" value="Genomic_DNA"/>
</dbReference>